<feature type="region of interest" description="Disordered" evidence="5">
    <location>
        <begin position="169"/>
        <end position="192"/>
    </location>
</feature>
<evidence type="ECO:0000256" key="1">
    <source>
        <dbReference type="ARBA" id="ARBA00004141"/>
    </source>
</evidence>
<feature type="transmembrane region" description="Helical" evidence="6">
    <location>
        <begin position="62"/>
        <end position="83"/>
    </location>
</feature>
<sequence length="398" mass="42802">MAIYQLPLTVIFITELVIPLADGEIHRTTLKTGAPNRFSQDVASETRSAMSDPAAERTFYEVLFFSLGGAVLVGLSGIFPLLVIPIEAGPALKHGAAANKLKLLLSFAVGGLLGDVFLHLLPEAWATVDKDGQHNHSGHTTIGLWVLAGILSFLIIEKVFAKEGEFEHMHDDCDSSNEEEEEEQDHSRSKKITTDLPKINGCDLKQRTNASDSVKKNRNKKQNSQVQSSQKVASSTQCTDSTEDKTSNIKVSGYLNLLANVIDNFTHGLAVGGSFLVSNKVGFITTLAILLHEIPHEVGDFAILLRSGFDRWKAAKAQMMTASGGILGVIAALTAESAESAGENTAWILPFTSGGFIYIALVTVVPDLLDEKHALESLKQIVCLCGGVAAMLLVSLIH</sequence>
<evidence type="ECO:0000256" key="5">
    <source>
        <dbReference type="SAM" id="MobiDB-lite"/>
    </source>
</evidence>
<dbReference type="OrthoDB" id="200954at2759"/>
<comment type="subcellular location">
    <subcellularLocation>
        <location evidence="1">Membrane</location>
        <topology evidence="1">Multi-pass membrane protein</topology>
    </subcellularLocation>
</comment>
<evidence type="ECO:0008006" key="10">
    <source>
        <dbReference type="Google" id="ProtNLM"/>
    </source>
</evidence>
<dbReference type="Pfam" id="PF02535">
    <property type="entry name" value="Zip"/>
    <property type="match status" value="1"/>
</dbReference>
<proteinExistence type="predicted"/>
<evidence type="ECO:0000313" key="8">
    <source>
        <dbReference type="EnsemblMetazoa" id="G15385.1:cds"/>
    </source>
</evidence>
<dbReference type="Proteomes" id="UP000005408">
    <property type="component" value="Unassembled WGS sequence"/>
</dbReference>
<reference evidence="8" key="1">
    <citation type="submission" date="2022-08" db="UniProtKB">
        <authorList>
            <consortium name="EnsemblMetazoa"/>
        </authorList>
    </citation>
    <scope>IDENTIFICATION</scope>
    <source>
        <strain evidence="8">05x7-T-G4-1.051#20</strain>
    </source>
</reference>
<protein>
    <recommendedName>
        <fullName evidence="10">Zinc transporter ZIP13</fullName>
    </recommendedName>
</protein>
<feature type="signal peptide" evidence="7">
    <location>
        <begin position="1"/>
        <end position="23"/>
    </location>
</feature>
<evidence type="ECO:0000313" key="9">
    <source>
        <dbReference type="Proteomes" id="UP000005408"/>
    </source>
</evidence>
<keyword evidence="9" id="KW-1185">Reference proteome</keyword>
<evidence type="ECO:0000256" key="2">
    <source>
        <dbReference type="ARBA" id="ARBA00022692"/>
    </source>
</evidence>
<feature type="transmembrane region" description="Helical" evidence="6">
    <location>
        <begin position="317"/>
        <end position="335"/>
    </location>
</feature>
<dbReference type="OMA" id="HEVPHHI"/>
<feature type="compositionally biased region" description="Low complexity" evidence="5">
    <location>
        <begin position="222"/>
        <end position="237"/>
    </location>
</feature>
<dbReference type="InterPro" id="IPR003689">
    <property type="entry name" value="ZIP"/>
</dbReference>
<feature type="region of interest" description="Disordered" evidence="5">
    <location>
        <begin position="210"/>
        <end position="244"/>
    </location>
</feature>
<evidence type="ECO:0000256" key="3">
    <source>
        <dbReference type="ARBA" id="ARBA00022989"/>
    </source>
</evidence>
<dbReference type="PANTHER" id="PTHR16950">
    <property type="entry name" value="ZINC TRANSPORTER SLC39A7 HISTIDINE-RICH MEMBRANE PROTEIN KE4"/>
    <property type="match status" value="1"/>
</dbReference>
<feature type="transmembrane region" description="Helical" evidence="6">
    <location>
        <begin position="347"/>
        <end position="369"/>
    </location>
</feature>
<organism evidence="8 9">
    <name type="scientific">Magallana gigas</name>
    <name type="common">Pacific oyster</name>
    <name type="synonym">Crassostrea gigas</name>
    <dbReference type="NCBI Taxonomy" id="29159"/>
    <lineage>
        <taxon>Eukaryota</taxon>
        <taxon>Metazoa</taxon>
        <taxon>Spiralia</taxon>
        <taxon>Lophotrochozoa</taxon>
        <taxon>Mollusca</taxon>
        <taxon>Bivalvia</taxon>
        <taxon>Autobranchia</taxon>
        <taxon>Pteriomorphia</taxon>
        <taxon>Ostreida</taxon>
        <taxon>Ostreoidea</taxon>
        <taxon>Ostreidae</taxon>
        <taxon>Magallana</taxon>
    </lineage>
</organism>
<accession>A0A8W8ISG8</accession>
<feature type="transmembrane region" description="Helical" evidence="6">
    <location>
        <begin position="103"/>
        <end position="122"/>
    </location>
</feature>
<name>A0A8W8ISG8_MAGGI</name>
<dbReference type="PANTHER" id="PTHR16950:SF16">
    <property type="entry name" value="ZINC TRANSPORTER ZIP13"/>
    <property type="match status" value="1"/>
</dbReference>
<feature type="chain" id="PRO_5036499564" description="Zinc transporter ZIP13" evidence="7">
    <location>
        <begin position="24"/>
        <end position="398"/>
    </location>
</feature>
<dbReference type="GO" id="GO:0006882">
    <property type="term" value="P:intracellular zinc ion homeostasis"/>
    <property type="evidence" value="ECO:0007669"/>
    <property type="project" value="TreeGrafter"/>
</dbReference>
<keyword evidence="2 6" id="KW-0812">Transmembrane</keyword>
<dbReference type="AlphaFoldDB" id="A0A8W8ISG8"/>
<feature type="transmembrane region" description="Helical" evidence="6">
    <location>
        <begin position="142"/>
        <end position="160"/>
    </location>
</feature>
<dbReference type="GO" id="GO:0005385">
    <property type="term" value="F:zinc ion transmembrane transporter activity"/>
    <property type="evidence" value="ECO:0007669"/>
    <property type="project" value="TreeGrafter"/>
</dbReference>
<evidence type="ECO:0000256" key="7">
    <source>
        <dbReference type="SAM" id="SignalP"/>
    </source>
</evidence>
<keyword evidence="4 6" id="KW-0472">Membrane</keyword>
<keyword evidence="7" id="KW-0732">Signal</keyword>
<feature type="transmembrane region" description="Helical" evidence="6">
    <location>
        <begin position="381"/>
        <end position="397"/>
    </location>
</feature>
<dbReference type="GO" id="GO:0016020">
    <property type="term" value="C:membrane"/>
    <property type="evidence" value="ECO:0007669"/>
    <property type="project" value="UniProtKB-SubCell"/>
</dbReference>
<evidence type="ECO:0000256" key="4">
    <source>
        <dbReference type="ARBA" id="ARBA00023136"/>
    </source>
</evidence>
<dbReference type="EnsemblMetazoa" id="G15385.1">
    <property type="protein sequence ID" value="G15385.1:cds"/>
    <property type="gene ID" value="G15385"/>
</dbReference>
<feature type="compositionally biased region" description="Acidic residues" evidence="5">
    <location>
        <begin position="174"/>
        <end position="184"/>
    </location>
</feature>
<evidence type="ECO:0000256" key="6">
    <source>
        <dbReference type="SAM" id="Phobius"/>
    </source>
</evidence>
<keyword evidence="3 6" id="KW-1133">Transmembrane helix</keyword>